<dbReference type="PANTHER" id="PTHR11412:SF81">
    <property type="entry name" value="COMPLEMENT C3"/>
    <property type="match status" value="1"/>
</dbReference>
<organism evidence="9 10">
    <name type="scientific">Hymenochirus boettgeri</name>
    <name type="common">Congo dwarf clawed frog</name>
    <dbReference type="NCBI Taxonomy" id="247094"/>
    <lineage>
        <taxon>Eukaryota</taxon>
        <taxon>Metazoa</taxon>
        <taxon>Chordata</taxon>
        <taxon>Craniata</taxon>
        <taxon>Vertebrata</taxon>
        <taxon>Euteleostomi</taxon>
        <taxon>Amphibia</taxon>
        <taxon>Batrachia</taxon>
        <taxon>Anura</taxon>
        <taxon>Pipoidea</taxon>
        <taxon>Pipidae</taxon>
        <taxon>Pipinae</taxon>
        <taxon>Hymenochirus</taxon>
    </lineage>
</organism>
<dbReference type="InterPro" id="IPR041425">
    <property type="entry name" value="C3/4/5_MG1"/>
</dbReference>
<dbReference type="OrthoDB" id="9909236at2759"/>
<dbReference type="Pfam" id="PF17791">
    <property type="entry name" value="MG3"/>
    <property type="match status" value="1"/>
</dbReference>
<keyword evidence="2" id="KW-0964">Secreted</keyword>
<gene>
    <name evidence="9" type="ORF">GDO86_007005</name>
</gene>
<evidence type="ECO:0000256" key="4">
    <source>
        <dbReference type="SAM" id="SignalP"/>
    </source>
</evidence>
<dbReference type="Pfam" id="PF17789">
    <property type="entry name" value="MG4"/>
    <property type="match status" value="1"/>
</dbReference>
<sequence length="506" mass="56075">MWVSYIWLLVGILPAKSYAQPRCTLITPNLLRVESEETIVVDAQGQNGAFNADIHIQDFPQRAVNLVTAKISLDRNNGFLGTAKVTIPSSNLPITTSNKQFVYVTVTSPVCTIDKVILLSYNSGYIFIQTDKTIYTPGSTVFYRIFSMNYKMQPVTKPMIIEFMSPDEIIVGKESIQPQNKSGIASLSYDLPELVSLGVWNISAKYEDSPQQNYTASFEVKEYVLPIMEVVLTPDKNYFYADDPLFGVNIEAKYLYGKSVQGHAFVLFGTKRNNVKRGIAESLTRVQIDDGEGRAELEREKLAKYFPNQNEMLQSTLYVTVTVVTDTGSDLVEAQLENIFIVTSPYKVLFTKTSKYFKPGMPFDVMVFVTNPDGSPANGVGVTVEPGPLDGITTDDGTTRLTVNTASNINSLSVTVTTADPSLPPQRQASATMMATAYRPLFGNYLHIGISGSNIKSGGTIQVNFNIRNSNPKVQDQIQHFTYLIMSRGKIITVSRQLRQFGQPVV</sequence>
<dbReference type="EMBL" id="JAACNH010000006">
    <property type="protein sequence ID" value="KAG8441476.1"/>
    <property type="molecule type" value="Genomic_DNA"/>
</dbReference>
<evidence type="ECO:0000313" key="10">
    <source>
        <dbReference type="Proteomes" id="UP000812440"/>
    </source>
</evidence>
<feature type="domain" description="Complement C3/4/5 macroglobulin" evidence="7">
    <location>
        <begin position="20"/>
        <end position="120"/>
    </location>
</feature>
<feature type="signal peptide" evidence="4">
    <location>
        <begin position="1"/>
        <end position="19"/>
    </location>
</feature>
<evidence type="ECO:0000256" key="1">
    <source>
        <dbReference type="ARBA" id="ARBA00004613"/>
    </source>
</evidence>
<dbReference type="InterPro" id="IPR002890">
    <property type="entry name" value="MG2"/>
</dbReference>
<dbReference type="InterPro" id="IPR041555">
    <property type="entry name" value="MG3"/>
</dbReference>
<evidence type="ECO:0000256" key="2">
    <source>
        <dbReference type="ARBA" id="ARBA00022525"/>
    </source>
</evidence>
<keyword evidence="4" id="KW-0732">Signal</keyword>
<feature type="domain" description="Macroglobulin" evidence="5">
    <location>
        <begin position="126"/>
        <end position="220"/>
    </location>
</feature>
<proteinExistence type="predicted"/>
<evidence type="ECO:0000259" key="7">
    <source>
        <dbReference type="Pfam" id="PF17790"/>
    </source>
</evidence>
<feature type="domain" description="Macroglobulin" evidence="6">
    <location>
        <begin position="349"/>
        <end position="438"/>
    </location>
</feature>
<comment type="caution">
    <text evidence="9">The sequence shown here is derived from an EMBL/GenBank/DDBJ whole genome shotgun (WGS) entry which is preliminary data.</text>
</comment>
<evidence type="ECO:0000259" key="6">
    <source>
        <dbReference type="Pfam" id="PF17789"/>
    </source>
</evidence>
<keyword evidence="10" id="KW-1185">Reference proteome</keyword>
<name>A0A8T2JG86_9PIPI</name>
<feature type="non-terminal residue" evidence="9">
    <location>
        <position position="506"/>
    </location>
</feature>
<evidence type="ECO:0000313" key="9">
    <source>
        <dbReference type="EMBL" id="KAG8441476.1"/>
    </source>
</evidence>
<dbReference type="Pfam" id="PF17790">
    <property type="entry name" value="MG1"/>
    <property type="match status" value="1"/>
</dbReference>
<dbReference type="Gene3D" id="2.60.40.1940">
    <property type="match status" value="1"/>
</dbReference>
<dbReference type="FunFam" id="2.60.40.1940:FF:000001">
    <property type="entry name" value="Complement component C3"/>
    <property type="match status" value="1"/>
</dbReference>
<keyword evidence="3" id="KW-1015">Disulfide bond</keyword>
<evidence type="ECO:0000259" key="8">
    <source>
        <dbReference type="Pfam" id="PF17791"/>
    </source>
</evidence>
<dbReference type="GO" id="GO:0004866">
    <property type="term" value="F:endopeptidase inhibitor activity"/>
    <property type="evidence" value="ECO:0007669"/>
    <property type="project" value="InterPro"/>
</dbReference>
<dbReference type="Pfam" id="PF01835">
    <property type="entry name" value="MG2"/>
    <property type="match status" value="1"/>
</dbReference>
<dbReference type="GO" id="GO:0005576">
    <property type="term" value="C:extracellular region"/>
    <property type="evidence" value="ECO:0007669"/>
    <property type="project" value="UniProtKB-SubCell"/>
</dbReference>
<dbReference type="FunFam" id="2.60.40.1930:FF:000006">
    <property type="entry name" value="Complement C3"/>
    <property type="match status" value="1"/>
</dbReference>
<comment type="subcellular location">
    <subcellularLocation>
        <location evidence="1">Secreted</location>
    </subcellularLocation>
</comment>
<reference evidence="9" key="1">
    <citation type="thesis" date="2020" institute="ProQuest LLC" country="789 East Eisenhower Parkway, Ann Arbor, MI, USA">
        <title>Comparative Genomics and Chromosome Evolution.</title>
        <authorList>
            <person name="Mudd A.B."/>
        </authorList>
    </citation>
    <scope>NUCLEOTIDE SEQUENCE</scope>
    <source>
        <strain evidence="9">Female2</strain>
        <tissue evidence="9">Blood</tissue>
    </source>
</reference>
<dbReference type="InterPro" id="IPR040839">
    <property type="entry name" value="MG4"/>
</dbReference>
<feature type="chain" id="PRO_5035737725" evidence="4">
    <location>
        <begin position="20"/>
        <end position="506"/>
    </location>
</feature>
<evidence type="ECO:0000259" key="5">
    <source>
        <dbReference type="Pfam" id="PF01835"/>
    </source>
</evidence>
<dbReference type="Proteomes" id="UP000812440">
    <property type="component" value="Chromosome 3"/>
</dbReference>
<dbReference type="Gene3D" id="2.60.40.1930">
    <property type="match status" value="3"/>
</dbReference>
<dbReference type="AlphaFoldDB" id="A0A8T2JG86"/>
<protein>
    <submittedName>
        <fullName evidence="9">Uncharacterized protein</fullName>
    </submittedName>
</protein>
<evidence type="ECO:0000256" key="3">
    <source>
        <dbReference type="ARBA" id="ARBA00023157"/>
    </source>
</evidence>
<accession>A0A8T2JG86</accession>
<dbReference type="InterPro" id="IPR013783">
    <property type="entry name" value="Ig-like_fold"/>
</dbReference>
<dbReference type="Gene3D" id="2.60.40.10">
    <property type="entry name" value="Immunoglobulins"/>
    <property type="match status" value="1"/>
</dbReference>
<dbReference type="InterPro" id="IPR050473">
    <property type="entry name" value="A2M/Complement_sys"/>
</dbReference>
<dbReference type="PANTHER" id="PTHR11412">
    <property type="entry name" value="MACROGLOBULIN / COMPLEMENT"/>
    <property type="match status" value="1"/>
</dbReference>
<feature type="domain" description="Macroglobulin" evidence="8">
    <location>
        <begin position="222"/>
        <end position="303"/>
    </location>
</feature>